<evidence type="ECO:0000313" key="2">
    <source>
        <dbReference type="Proteomes" id="UP000322519"/>
    </source>
</evidence>
<reference evidence="1" key="1">
    <citation type="submission" date="2019-07" db="EMBL/GenBank/DDBJ databases">
        <title>Complete genome sequence of bacteriophage vB_VpaS_HCMJ.</title>
        <authorList>
            <person name="See T.H."/>
            <person name="Cheah Y.K."/>
        </authorList>
    </citation>
    <scope>NUCLEOTIDE SEQUENCE [LARGE SCALE GENOMIC DNA]</scope>
</reference>
<organism evidence="1 2">
    <name type="scientific">Vibrio phage vB_VpaS_HCMJ</name>
    <dbReference type="NCBI Taxonomy" id="2601627"/>
    <lineage>
        <taxon>Viruses</taxon>
        <taxon>Duplodnaviria</taxon>
        <taxon>Heunggongvirae</taxon>
        <taxon>Uroviricota</taxon>
        <taxon>Caudoviricetes</taxon>
        <taxon>Mardecavirus</taxon>
        <taxon>Mardecavirus SSP002</taxon>
    </lineage>
</organism>
<proteinExistence type="predicted"/>
<protein>
    <submittedName>
        <fullName evidence="1">Tail assembly structural protein</fullName>
    </submittedName>
</protein>
<gene>
    <name evidence="1" type="ORF">HCMJ_45</name>
</gene>
<name>A0A5C2ICN5_9CAUD</name>
<dbReference type="Proteomes" id="UP000322519">
    <property type="component" value="Segment"/>
</dbReference>
<sequence length="557" mass="61632">MSKAVLFSNAFGYTLKADPPPKVNTPVYMAPSYLRVGVPNARGPWLKSKASVAGVPYGGFWDSFKNSLFIQPNKIDLGLVLSPSTHTIRVWSSHEQSITAPNIAATGNGGMSLTGTTSNITLDAFGGYKDYTLDVSLSVAGVIDAKYSWDFPGLPESVKLLNVIGQRIVVFGIPPQKRMVEKLSWKTDVIRTLDGAEQRIRIRENPMSTIRYKSVTGYLDTAGAEALIYRLGHDDVAIPLWHEGVRYPGVIAAGVIRIDVSTAASSFAVDDLVILWKDFFTYETATIATVAADHITLKKPLVGTWDRPLVAPLAYGLVDNVTFSKYKINVSENNVEYTRNATVSIAGSATYPLYDGIPVYGKLLYMSGKSSPAAYTPSVDSLDYGIKPRSQKKRYDFPDVTRDILVKMYSPLEVMNFKKFLTYLGGKQKPFWYVSDWWDFNPVGNTPTTETVIRIQDMGFLEYYAGAVNRKWLAIKPKGGAWVYRQVSSVAKGADIPGEPKNEAITIDTALPFTFSKDTVEKISLMVPVRLQQDEVTFNWDGMEHITASLRVVEVTK</sequence>
<evidence type="ECO:0000313" key="1">
    <source>
        <dbReference type="EMBL" id="QEP53413.1"/>
    </source>
</evidence>
<dbReference type="EMBL" id="MN215888">
    <property type="protein sequence ID" value="QEP53413.1"/>
    <property type="molecule type" value="Genomic_DNA"/>
</dbReference>
<accession>A0A5C2ICN5</accession>